<dbReference type="Pfam" id="PF10049">
    <property type="entry name" value="DUF2283"/>
    <property type="match status" value="1"/>
</dbReference>
<sequence length="70" mass="7592">MKLSYHADTDSLYIHLVERPGTEAGEVAPGIVIDFDDTGKPVGIDIEHARDVLDLTRFETQSLPLEAAAA</sequence>
<reference evidence="1" key="1">
    <citation type="submission" date="2019-02" db="EMBL/GenBank/DDBJ databases">
        <authorList>
            <person name="Gruber-Vodicka R. H."/>
            <person name="Seah K. B. B."/>
        </authorList>
    </citation>
    <scope>NUCLEOTIDE SEQUENCE</scope>
    <source>
        <strain evidence="1">BECK_DK161</strain>
    </source>
</reference>
<dbReference type="AlphaFoldDB" id="A0A450T330"/>
<organism evidence="1">
    <name type="scientific">Candidatus Kentrum sp. DK</name>
    <dbReference type="NCBI Taxonomy" id="2126562"/>
    <lineage>
        <taxon>Bacteria</taxon>
        <taxon>Pseudomonadati</taxon>
        <taxon>Pseudomonadota</taxon>
        <taxon>Gammaproteobacteria</taxon>
        <taxon>Candidatus Kentrum</taxon>
    </lineage>
</organism>
<name>A0A450T330_9GAMM</name>
<protein>
    <submittedName>
        <fullName evidence="1">Uncharacterized protein YuzE</fullName>
    </submittedName>
</protein>
<dbReference type="InterPro" id="IPR019270">
    <property type="entry name" value="DUF2283"/>
</dbReference>
<accession>A0A450T330</accession>
<proteinExistence type="predicted"/>
<dbReference type="PANTHER" id="PTHR37029:SF1">
    <property type="entry name" value="SSR1768 PROTEIN"/>
    <property type="match status" value="1"/>
</dbReference>
<gene>
    <name evidence="1" type="ORF">BECKDK2373C_GA0170839_108514</name>
</gene>
<dbReference type="EMBL" id="CAADEY010000085">
    <property type="protein sequence ID" value="VFJ60882.1"/>
    <property type="molecule type" value="Genomic_DNA"/>
</dbReference>
<evidence type="ECO:0000313" key="1">
    <source>
        <dbReference type="EMBL" id="VFJ60882.1"/>
    </source>
</evidence>
<dbReference type="PANTHER" id="PTHR37029">
    <property type="entry name" value="SSR1768 PROTEIN"/>
    <property type="match status" value="1"/>
</dbReference>